<dbReference type="GO" id="GO:0016740">
    <property type="term" value="F:transferase activity"/>
    <property type="evidence" value="ECO:0007669"/>
    <property type="project" value="UniProtKB-KW"/>
</dbReference>
<dbReference type="Pfam" id="PF02458">
    <property type="entry name" value="Transferase"/>
    <property type="match status" value="1"/>
</dbReference>
<dbReference type="PANTHER" id="PTHR31896">
    <property type="entry name" value="FAMILY REGULATORY PROTEIN, PUTATIVE (AFU_ORTHOLOGUE AFUA_3G14730)-RELATED"/>
    <property type="match status" value="1"/>
</dbReference>
<accession>A0AAW0R9U4</accession>
<keyword evidence="3" id="KW-1185">Reference proteome</keyword>
<gene>
    <name evidence="2" type="ORF">PG999_002948</name>
</gene>
<protein>
    <recommendedName>
        <fullName evidence="4">Transferase family protein</fullName>
    </recommendedName>
</protein>
<dbReference type="InterPro" id="IPR051283">
    <property type="entry name" value="Sec_Metabolite_Acyltrans"/>
</dbReference>
<dbReference type="Gene3D" id="3.30.559.10">
    <property type="entry name" value="Chloramphenicol acetyltransferase-like domain"/>
    <property type="match status" value="2"/>
</dbReference>
<dbReference type="Proteomes" id="UP001392437">
    <property type="component" value="Unassembled WGS sequence"/>
</dbReference>
<evidence type="ECO:0000256" key="1">
    <source>
        <dbReference type="ARBA" id="ARBA00022679"/>
    </source>
</evidence>
<evidence type="ECO:0000313" key="3">
    <source>
        <dbReference type="Proteomes" id="UP001392437"/>
    </source>
</evidence>
<dbReference type="PANTHER" id="PTHR31896:SF64">
    <property type="entry name" value="TRICHOTHECENE 3-O-ACETYLTRANSFERASE"/>
    <property type="match status" value="1"/>
</dbReference>
<sequence length="375" mass="41126">MSSFLPLPHFPASDGPAPAFRARVTQIPGGTVVSICVHHSLTDLGGIYNILKTWAYFCKQRYKEDNPCRVSAPSVTEPPSMPAGDCDRRRVFGSLLDEHGQPRKEPTLPAGIHLLDAIPPALTSDLMAQLPLETAHFRISTPVIQSLKARAQQHLPAEMRISSNDLISAMMWSATTFATTNASSIQDGLADPEAEDTVSMGLSVDMRRRLMPPIPDNFIGNVLAMAWPTVSRHLLLDAASDSGPSSSSFSSLAQVASHISSSHQALDESYFQNFVAYLDCHKEDMAKLQWGPGPSKVNMVASIWRGFRVDSLDWGSEIGGCQAVRTRLPFPHTITILPQMAGDEGIDVVYCLLAPTMERLKSCQIIKEFWQVRDD</sequence>
<proteinExistence type="predicted"/>
<dbReference type="InterPro" id="IPR023213">
    <property type="entry name" value="CAT-like_dom_sf"/>
</dbReference>
<keyword evidence="1" id="KW-0808">Transferase</keyword>
<reference evidence="2 3" key="1">
    <citation type="submission" date="2023-01" db="EMBL/GenBank/DDBJ databases">
        <title>Analysis of 21 Apiospora genomes using comparative genomics revels a genus with tremendous synthesis potential of carbohydrate active enzymes and secondary metabolites.</title>
        <authorList>
            <person name="Sorensen T."/>
        </authorList>
    </citation>
    <scope>NUCLEOTIDE SEQUENCE [LARGE SCALE GENOMIC DNA]</scope>
    <source>
        <strain evidence="2 3">CBS 117206</strain>
    </source>
</reference>
<organism evidence="2 3">
    <name type="scientific">Apiospora kogelbergensis</name>
    <dbReference type="NCBI Taxonomy" id="1337665"/>
    <lineage>
        <taxon>Eukaryota</taxon>
        <taxon>Fungi</taxon>
        <taxon>Dikarya</taxon>
        <taxon>Ascomycota</taxon>
        <taxon>Pezizomycotina</taxon>
        <taxon>Sordariomycetes</taxon>
        <taxon>Xylariomycetidae</taxon>
        <taxon>Amphisphaeriales</taxon>
        <taxon>Apiosporaceae</taxon>
        <taxon>Apiospora</taxon>
    </lineage>
</organism>
<comment type="caution">
    <text evidence="2">The sequence shown here is derived from an EMBL/GenBank/DDBJ whole genome shotgun (WGS) entry which is preliminary data.</text>
</comment>
<evidence type="ECO:0000313" key="2">
    <source>
        <dbReference type="EMBL" id="KAK8130568.1"/>
    </source>
</evidence>
<dbReference type="EMBL" id="JAQQWP010000002">
    <property type="protein sequence ID" value="KAK8130568.1"/>
    <property type="molecule type" value="Genomic_DNA"/>
</dbReference>
<dbReference type="AlphaFoldDB" id="A0AAW0R9U4"/>
<name>A0AAW0R9U4_9PEZI</name>
<evidence type="ECO:0008006" key="4">
    <source>
        <dbReference type="Google" id="ProtNLM"/>
    </source>
</evidence>